<protein>
    <submittedName>
        <fullName evidence="2">Uncharacterized protein</fullName>
    </submittedName>
</protein>
<feature type="region of interest" description="Disordered" evidence="1">
    <location>
        <begin position="56"/>
        <end position="77"/>
    </location>
</feature>
<dbReference type="Proteomes" id="UP001519460">
    <property type="component" value="Unassembled WGS sequence"/>
</dbReference>
<sequence length="77" mass="8493">SDELHDLSQVSPARGHSDRNRHSYQMKVVHNGAGVESAMAQKSIIYRLNVNYAKGLSVPNKSSNQHGTPKTRNCFDG</sequence>
<gene>
    <name evidence="2" type="ORF">BaRGS_00032026</name>
</gene>
<organism evidence="2 3">
    <name type="scientific">Batillaria attramentaria</name>
    <dbReference type="NCBI Taxonomy" id="370345"/>
    <lineage>
        <taxon>Eukaryota</taxon>
        <taxon>Metazoa</taxon>
        <taxon>Spiralia</taxon>
        <taxon>Lophotrochozoa</taxon>
        <taxon>Mollusca</taxon>
        <taxon>Gastropoda</taxon>
        <taxon>Caenogastropoda</taxon>
        <taxon>Sorbeoconcha</taxon>
        <taxon>Cerithioidea</taxon>
        <taxon>Batillariidae</taxon>
        <taxon>Batillaria</taxon>
    </lineage>
</organism>
<keyword evidence="3" id="KW-1185">Reference proteome</keyword>
<feature type="compositionally biased region" description="Polar residues" evidence="1">
    <location>
        <begin position="59"/>
        <end position="71"/>
    </location>
</feature>
<accession>A0ABD0JPJ1</accession>
<comment type="caution">
    <text evidence="2">The sequence shown here is derived from an EMBL/GenBank/DDBJ whole genome shotgun (WGS) entry which is preliminary data.</text>
</comment>
<reference evidence="2 3" key="1">
    <citation type="journal article" date="2023" name="Sci. Data">
        <title>Genome assembly of the Korean intertidal mud-creeper Batillaria attramentaria.</title>
        <authorList>
            <person name="Patra A.K."/>
            <person name="Ho P.T."/>
            <person name="Jun S."/>
            <person name="Lee S.J."/>
            <person name="Kim Y."/>
            <person name="Won Y.J."/>
        </authorList>
    </citation>
    <scope>NUCLEOTIDE SEQUENCE [LARGE SCALE GENOMIC DNA]</scope>
    <source>
        <strain evidence="2">Wonlab-2016</strain>
    </source>
</reference>
<feature type="non-terminal residue" evidence="2">
    <location>
        <position position="1"/>
    </location>
</feature>
<evidence type="ECO:0000256" key="1">
    <source>
        <dbReference type="SAM" id="MobiDB-lite"/>
    </source>
</evidence>
<evidence type="ECO:0000313" key="3">
    <source>
        <dbReference type="Proteomes" id="UP001519460"/>
    </source>
</evidence>
<name>A0ABD0JPJ1_9CAEN</name>
<proteinExistence type="predicted"/>
<dbReference type="AlphaFoldDB" id="A0ABD0JPJ1"/>
<dbReference type="EMBL" id="JACVVK020000367">
    <property type="protein sequence ID" value="KAK7476733.1"/>
    <property type="molecule type" value="Genomic_DNA"/>
</dbReference>
<evidence type="ECO:0000313" key="2">
    <source>
        <dbReference type="EMBL" id="KAK7476733.1"/>
    </source>
</evidence>
<feature type="region of interest" description="Disordered" evidence="1">
    <location>
        <begin position="1"/>
        <end position="23"/>
    </location>
</feature>